<dbReference type="InterPro" id="IPR016185">
    <property type="entry name" value="PreATP-grasp_dom_sf"/>
</dbReference>
<feature type="domain" description="ATP-grasp" evidence="10">
    <location>
        <begin position="116"/>
        <end position="319"/>
    </location>
</feature>
<evidence type="ECO:0000256" key="3">
    <source>
        <dbReference type="ARBA" id="ARBA00022490"/>
    </source>
</evidence>
<evidence type="ECO:0000256" key="6">
    <source>
        <dbReference type="ARBA" id="ARBA00022840"/>
    </source>
</evidence>
<dbReference type="NCBIfam" id="NF002378">
    <property type="entry name" value="PRK01372.1"/>
    <property type="match status" value="1"/>
</dbReference>
<dbReference type="PROSITE" id="PS50975">
    <property type="entry name" value="ATP_GRASP"/>
    <property type="match status" value="1"/>
</dbReference>
<dbReference type="InterPro" id="IPR000291">
    <property type="entry name" value="D-Ala_lig_Van_CS"/>
</dbReference>
<comment type="caution">
    <text evidence="11">The sequence shown here is derived from an EMBL/GenBank/DDBJ whole genome shotgun (WGS) entry which is preliminary data.</text>
</comment>
<dbReference type="Gene3D" id="3.30.1490.20">
    <property type="entry name" value="ATP-grasp fold, A domain"/>
    <property type="match status" value="1"/>
</dbReference>
<keyword evidence="3" id="KW-0963">Cytoplasm</keyword>
<dbReference type="InterPro" id="IPR011761">
    <property type="entry name" value="ATP-grasp"/>
</dbReference>
<dbReference type="SUPFAM" id="SSF56059">
    <property type="entry name" value="Glutathione synthetase ATP-binding domain-like"/>
    <property type="match status" value="1"/>
</dbReference>
<dbReference type="NCBIfam" id="NF002528">
    <property type="entry name" value="PRK01966.1-4"/>
    <property type="match status" value="1"/>
</dbReference>
<protein>
    <recommendedName>
        <fullName evidence="10">ATP-grasp domain-containing protein</fullName>
    </recommendedName>
</protein>
<dbReference type="InterPro" id="IPR011127">
    <property type="entry name" value="Dala_Dala_lig_N"/>
</dbReference>
<dbReference type="NCBIfam" id="TIGR01205">
    <property type="entry name" value="D_ala_D_alaTIGR"/>
    <property type="match status" value="1"/>
</dbReference>
<proteinExistence type="inferred from homology"/>
<evidence type="ECO:0000256" key="1">
    <source>
        <dbReference type="ARBA" id="ARBA00004496"/>
    </source>
</evidence>
<dbReference type="InterPro" id="IPR013815">
    <property type="entry name" value="ATP_grasp_subdomain_1"/>
</dbReference>
<dbReference type="InterPro" id="IPR005905">
    <property type="entry name" value="D_ala_D_ala"/>
</dbReference>
<evidence type="ECO:0000256" key="9">
    <source>
        <dbReference type="ARBA" id="ARBA00023316"/>
    </source>
</evidence>
<dbReference type="Gene3D" id="3.40.50.20">
    <property type="match status" value="1"/>
</dbReference>
<dbReference type="Gene3D" id="3.30.470.20">
    <property type="entry name" value="ATP-grasp fold, B domain"/>
    <property type="match status" value="1"/>
</dbReference>
<evidence type="ECO:0000256" key="4">
    <source>
        <dbReference type="ARBA" id="ARBA00022598"/>
    </source>
</evidence>
<dbReference type="SUPFAM" id="SSF52440">
    <property type="entry name" value="PreATP-grasp domain"/>
    <property type="match status" value="1"/>
</dbReference>
<evidence type="ECO:0000256" key="8">
    <source>
        <dbReference type="ARBA" id="ARBA00022984"/>
    </source>
</evidence>
<evidence type="ECO:0000256" key="2">
    <source>
        <dbReference type="ARBA" id="ARBA00010871"/>
    </source>
</evidence>
<comment type="subcellular location">
    <subcellularLocation>
        <location evidence="1">Cytoplasm</location>
    </subcellularLocation>
</comment>
<evidence type="ECO:0000313" key="11">
    <source>
        <dbReference type="EMBL" id="GAH90231.1"/>
    </source>
</evidence>
<dbReference type="GO" id="GO:0005524">
    <property type="term" value="F:ATP binding"/>
    <property type="evidence" value="ECO:0007669"/>
    <property type="project" value="UniProtKB-KW"/>
</dbReference>
<sequence length="325" mass="36192">MSDISEKFENLQVRKKKKLLKIGVIAGGISSEREISLLTGKNIYKSLLKSGYNAVFIDFKNDFYSKLKKINLAFLALHGRYGEDGTVQGLLELMKIPYTGSGVLGSAIAINKILSKRILEYENILTPEYIALDSNDGLDLKKIKSLINKKIFYPVIVKPNCEGSTIGVNIVNNNDQIKQAIEDAAGYDNKILIEKYINGRELTVSIIGNEPVALPIIEIKPKSGFYDYESKYVKNMTEYIVPAQLDKEISRHISEVAVKSHRVLECSSISRVDFILDNHNNAYVFELNTMPGMTATSLVPRAAKAAGINFDLLVEIILDLANLKV</sequence>
<keyword evidence="9" id="KW-0961">Cell wall biogenesis/degradation</keyword>
<dbReference type="GO" id="GO:0008360">
    <property type="term" value="P:regulation of cell shape"/>
    <property type="evidence" value="ECO:0007669"/>
    <property type="project" value="UniProtKB-KW"/>
</dbReference>
<dbReference type="GO" id="GO:0005737">
    <property type="term" value="C:cytoplasm"/>
    <property type="evidence" value="ECO:0007669"/>
    <property type="project" value="UniProtKB-SubCell"/>
</dbReference>
<dbReference type="GO" id="GO:0071555">
    <property type="term" value="P:cell wall organization"/>
    <property type="evidence" value="ECO:0007669"/>
    <property type="project" value="UniProtKB-KW"/>
</dbReference>
<name>X1J684_9ZZZZ</name>
<dbReference type="AlphaFoldDB" id="X1J684"/>
<dbReference type="GO" id="GO:0046872">
    <property type="term" value="F:metal ion binding"/>
    <property type="evidence" value="ECO:0007669"/>
    <property type="project" value="InterPro"/>
</dbReference>
<dbReference type="HAMAP" id="MF_00047">
    <property type="entry name" value="Dala_Dala_lig"/>
    <property type="match status" value="1"/>
</dbReference>
<dbReference type="PANTHER" id="PTHR23132">
    <property type="entry name" value="D-ALANINE--D-ALANINE LIGASE"/>
    <property type="match status" value="1"/>
</dbReference>
<organism evidence="11">
    <name type="scientific">marine sediment metagenome</name>
    <dbReference type="NCBI Taxonomy" id="412755"/>
    <lineage>
        <taxon>unclassified sequences</taxon>
        <taxon>metagenomes</taxon>
        <taxon>ecological metagenomes</taxon>
    </lineage>
</organism>
<evidence type="ECO:0000256" key="7">
    <source>
        <dbReference type="ARBA" id="ARBA00022960"/>
    </source>
</evidence>
<keyword evidence="5" id="KW-0547">Nucleotide-binding</keyword>
<keyword evidence="7" id="KW-0133">Cell shape</keyword>
<dbReference type="GO" id="GO:0009252">
    <property type="term" value="P:peptidoglycan biosynthetic process"/>
    <property type="evidence" value="ECO:0007669"/>
    <property type="project" value="UniProtKB-KW"/>
</dbReference>
<dbReference type="PROSITE" id="PS00843">
    <property type="entry name" value="DALA_DALA_LIGASE_1"/>
    <property type="match status" value="1"/>
</dbReference>
<dbReference type="InterPro" id="IPR011095">
    <property type="entry name" value="Dala_Dala_lig_C"/>
</dbReference>
<keyword evidence="4" id="KW-0436">Ligase</keyword>
<evidence type="ECO:0000259" key="10">
    <source>
        <dbReference type="PROSITE" id="PS50975"/>
    </source>
</evidence>
<reference evidence="11" key="1">
    <citation type="journal article" date="2014" name="Front. Microbiol.">
        <title>High frequency of phylogenetically diverse reductive dehalogenase-homologous genes in deep subseafloor sedimentary metagenomes.</title>
        <authorList>
            <person name="Kawai M."/>
            <person name="Futagami T."/>
            <person name="Toyoda A."/>
            <person name="Takaki Y."/>
            <person name="Nishi S."/>
            <person name="Hori S."/>
            <person name="Arai W."/>
            <person name="Tsubouchi T."/>
            <person name="Morono Y."/>
            <person name="Uchiyama I."/>
            <person name="Ito T."/>
            <person name="Fujiyama A."/>
            <person name="Inagaki F."/>
            <person name="Takami H."/>
        </authorList>
    </citation>
    <scope>NUCLEOTIDE SEQUENCE</scope>
    <source>
        <strain evidence="11">Expedition CK06-06</strain>
    </source>
</reference>
<evidence type="ECO:0000256" key="5">
    <source>
        <dbReference type="ARBA" id="ARBA00022741"/>
    </source>
</evidence>
<dbReference type="PIRSF" id="PIRSF039102">
    <property type="entry name" value="Ddl/VanB"/>
    <property type="match status" value="1"/>
</dbReference>
<keyword evidence="8" id="KW-0573">Peptidoglycan synthesis</keyword>
<gene>
    <name evidence="11" type="ORF">S06H3_02831</name>
</gene>
<accession>X1J684</accession>
<dbReference type="Pfam" id="PF01820">
    <property type="entry name" value="Dala_Dala_lig_N"/>
    <property type="match status" value="1"/>
</dbReference>
<dbReference type="Pfam" id="PF07478">
    <property type="entry name" value="Dala_Dala_lig_C"/>
    <property type="match status" value="1"/>
</dbReference>
<dbReference type="PANTHER" id="PTHR23132:SF23">
    <property type="entry name" value="D-ALANINE--D-ALANINE LIGASE B"/>
    <property type="match status" value="1"/>
</dbReference>
<comment type="similarity">
    <text evidence="2">Belongs to the D-alanine--D-alanine ligase family.</text>
</comment>
<dbReference type="GO" id="GO:0008716">
    <property type="term" value="F:D-alanine-D-alanine ligase activity"/>
    <property type="evidence" value="ECO:0007669"/>
    <property type="project" value="InterPro"/>
</dbReference>
<dbReference type="PROSITE" id="PS00844">
    <property type="entry name" value="DALA_DALA_LIGASE_2"/>
    <property type="match status" value="1"/>
</dbReference>
<dbReference type="EMBL" id="BARV01000862">
    <property type="protein sequence ID" value="GAH90231.1"/>
    <property type="molecule type" value="Genomic_DNA"/>
</dbReference>
<keyword evidence="6" id="KW-0067">ATP-binding</keyword>